<keyword evidence="5 12" id="KW-0812">Transmembrane</keyword>
<keyword evidence="11 12" id="KW-0472">Membrane</keyword>
<feature type="transmembrane region" description="Helical" evidence="12">
    <location>
        <begin position="377"/>
        <end position="397"/>
    </location>
</feature>
<reference evidence="14" key="1">
    <citation type="submission" date="2019-06" db="EMBL/GenBank/DDBJ databases">
        <authorList>
            <person name="Zheng W."/>
        </authorList>
    </citation>
    <scope>NUCLEOTIDE SEQUENCE</scope>
    <source>
        <strain evidence="14">QDHG01</strain>
    </source>
</reference>
<evidence type="ECO:0000256" key="2">
    <source>
        <dbReference type="ARBA" id="ARBA00010823"/>
    </source>
</evidence>
<keyword evidence="4" id="KW-0997">Cell inner membrane</keyword>
<evidence type="ECO:0000256" key="4">
    <source>
        <dbReference type="ARBA" id="ARBA00022519"/>
    </source>
</evidence>
<dbReference type="GO" id="GO:0005886">
    <property type="term" value="C:plasma membrane"/>
    <property type="evidence" value="ECO:0007669"/>
    <property type="project" value="UniProtKB-SubCell"/>
</dbReference>
<evidence type="ECO:0000313" key="14">
    <source>
        <dbReference type="EMBL" id="TNV77970.1"/>
    </source>
</evidence>
<feature type="transmembrane region" description="Helical" evidence="12">
    <location>
        <begin position="32"/>
        <end position="51"/>
    </location>
</feature>
<feature type="transmembrane region" description="Helical" evidence="12">
    <location>
        <begin position="57"/>
        <end position="74"/>
    </location>
</feature>
<name>A0A8J8NP05_HALGN</name>
<dbReference type="InterPro" id="IPR005804">
    <property type="entry name" value="FA_desaturase_dom"/>
</dbReference>
<dbReference type="GO" id="GO:0004497">
    <property type="term" value="F:monooxygenase activity"/>
    <property type="evidence" value="ECO:0007669"/>
    <property type="project" value="UniProtKB-KW"/>
</dbReference>
<organism evidence="14 15">
    <name type="scientific">Halteria grandinella</name>
    <dbReference type="NCBI Taxonomy" id="5974"/>
    <lineage>
        <taxon>Eukaryota</taxon>
        <taxon>Sar</taxon>
        <taxon>Alveolata</taxon>
        <taxon>Ciliophora</taxon>
        <taxon>Intramacronucleata</taxon>
        <taxon>Spirotrichea</taxon>
        <taxon>Stichotrichia</taxon>
        <taxon>Sporadotrichida</taxon>
        <taxon>Halteriidae</taxon>
        <taxon>Halteria</taxon>
    </lineage>
</organism>
<dbReference type="EMBL" id="RRYP01011085">
    <property type="protein sequence ID" value="TNV77970.1"/>
    <property type="molecule type" value="Genomic_DNA"/>
</dbReference>
<keyword evidence="3" id="KW-1003">Cell membrane</keyword>
<keyword evidence="15" id="KW-1185">Reference proteome</keyword>
<keyword evidence="6" id="KW-0479">Metal-binding</keyword>
<evidence type="ECO:0000256" key="10">
    <source>
        <dbReference type="ARBA" id="ARBA00023033"/>
    </source>
</evidence>
<comment type="subcellular location">
    <subcellularLocation>
        <location evidence="1">Cell inner membrane</location>
        <topology evidence="1">Multi-pass membrane protein</topology>
    </subcellularLocation>
</comment>
<dbReference type="PANTHER" id="PTHR38674">
    <property type="entry name" value="ALKANE 1-MONOOXYGENASE 1"/>
    <property type="match status" value="1"/>
</dbReference>
<dbReference type="GO" id="GO:0006629">
    <property type="term" value="P:lipid metabolic process"/>
    <property type="evidence" value="ECO:0007669"/>
    <property type="project" value="InterPro"/>
</dbReference>
<sequence length="398" mass="45125">MPSIASHPITPLSTPDTLPSPSALNAYVWRQILLTLLVQSVFPLGFTLSLYLGNPLLLVWCVFVLFPVLDLILPQDNWNPQSKQEAKLLENDKRFLIPLYAVFVSDLAIFWYALKMAESGNLRIYDFVMLAFMTAQSSAANAGVGHELYHRRNKFHKVIGTISYVKFYYSHMTVAHVKFHHKIVATPQDPTTSRMGESLYAYLLRGITGSFLEVYSLNKDGFSEGLRHLNYYVCLFVGIFLSIGLKAALFSLLSGFLCMIMIETVNYVEHYGLQRKLIDGVYELVNIRHSWNAPQVVTNFMLFKLQRHSDHHANAYKPYQILESLPESPQLPHGYSASLILAMIPSVWFAVADPLAKAANNNEKVDDKILKEVNNRAYSVLIPSFILMTVATFYLPYA</sequence>
<dbReference type="OrthoDB" id="507375at2759"/>
<accession>A0A8J8NP05</accession>
<dbReference type="PANTHER" id="PTHR38674:SF1">
    <property type="entry name" value="ALKANE 1-MONOOXYGENASE 1"/>
    <property type="match status" value="1"/>
</dbReference>
<keyword evidence="9" id="KW-0408">Iron</keyword>
<keyword evidence="8" id="KW-0560">Oxidoreductase</keyword>
<feature type="transmembrane region" description="Helical" evidence="12">
    <location>
        <begin position="335"/>
        <end position="356"/>
    </location>
</feature>
<evidence type="ECO:0000256" key="6">
    <source>
        <dbReference type="ARBA" id="ARBA00022723"/>
    </source>
</evidence>
<dbReference type="Pfam" id="PF00487">
    <property type="entry name" value="FA_desaturase"/>
    <property type="match status" value="1"/>
</dbReference>
<protein>
    <recommendedName>
        <fullName evidence="13">Fatty acid desaturase domain-containing protein</fullName>
    </recommendedName>
</protein>
<keyword evidence="10" id="KW-0503">Monooxygenase</keyword>
<evidence type="ECO:0000256" key="1">
    <source>
        <dbReference type="ARBA" id="ARBA00004429"/>
    </source>
</evidence>
<dbReference type="Proteomes" id="UP000785679">
    <property type="component" value="Unassembled WGS sequence"/>
</dbReference>
<dbReference type="CDD" id="cd03512">
    <property type="entry name" value="Alkane-hydroxylase"/>
    <property type="match status" value="1"/>
</dbReference>
<evidence type="ECO:0000256" key="7">
    <source>
        <dbReference type="ARBA" id="ARBA00022989"/>
    </source>
</evidence>
<evidence type="ECO:0000256" key="5">
    <source>
        <dbReference type="ARBA" id="ARBA00022692"/>
    </source>
</evidence>
<comment type="similarity">
    <text evidence="2">Belongs to the fatty acid desaturase type 1 family. AlkB subfamily.</text>
</comment>
<proteinExistence type="inferred from homology"/>
<feature type="transmembrane region" description="Helical" evidence="12">
    <location>
        <begin position="95"/>
        <end position="114"/>
    </location>
</feature>
<dbReference type="AlphaFoldDB" id="A0A8J8NP05"/>
<evidence type="ECO:0000256" key="8">
    <source>
        <dbReference type="ARBA" id="ARBA00023002"/>
    </source>
</evidence>
<evidence type="ECO:0000256" key="12">
    <source>
        <dbReference type="SAM" id="Phobius"/>
    </source>
</evidence>
<evidence type="ECO:0000313" key="15">
    <source>
        <dbReference type="Proteomes" id="UP000785679"/>
    </source>
</evidence>
<dbReference type="InterPro" id="IPR033885">
    <property type="entry name" value="AlkB/XylM"/>
</dbReference>
<feature type="domain" description="Fatty acid desaturase" evidence="13">
    <location>
        <begin position="130"/>
        <end position="325"/>
    </location>
</feature>
<gene>
    <name evidence="14" type="ORF">FGO68_gene17204</name>
</gene>
<evidence type="ECO:0000256" key="9">
    <source>
        <dbReference type="ARBA" id="ARBA00023004"/>
    </source>
</evidence>
<keyword evidence="7 12" id="KW-1133">Transmembrane helix</keyword>
<feature type="transmembrane region" description="Helical" evidence="12">
    <location>
        <begin position="229"/>
        <end position="262"/>
    </location>
</feature>
<dbReference type="GO" id="GO:0046872">
    <property type="term" value="F:metal ion binding"/>
    <property type="evidence" value="ECO:0007669"/>
    <property type="project" value="UniProtKB-KW"/>
</dbReference>
<evidence type="ECO:0000256" key="11">
    <source>
        <dbReference type="ARBA" id="ARBA00023136"/>
    </source>
</evidence>
<evidence type="ECO:0000259" key="13">
    <source>
        <dbReference type="Pfam" id="PF00487"/>
    </source>
</evidence>
<comment type="caution">
    <text evidence="14">The sequence shown here is derived from an EMBL/GenBank/DDBJ whole genome shotgun (WGS) entry which is preliminary data.</text>
</comment>
<evidence type="ECO:0000256" key="3">
    <source>
        <dbReference type="ARBA" id="ARBA00022475"/>
    </source>
</evidence>